<reference evidence="3 4" key="1">
    <citation type="submission" date="2024-09" db="EMBL/GenBank/DDBJ databases">
        <authorList>
            <person name="Sun Q."/>
            <person name="Mori K."/>
        </authorList>
    </citation>
    <scope>NUCLEOTIDE SEQUENCE [LARGE SCALE GENOMIC DNA]</scope>
    <source>
        <strain evidence="3 4">JCM 9626</strain>
    </source>
</reference>
<dbReference type="PIRSF" id="PIRSF015578">
    <property type="entry name" value="Myoinos-ppht_syn"/>
    <property type="match status" value="1"/>
</dbReference>
<dbReference type="InterPro" id="IPR036291">
    <property type="entry name" value="NAD(P)-bd_dom_sf"/>
</dbReference>
<dbReference type="RefSeq" id="WP_140011765.1">
    <property type="nucleotide sequence ID" value="NZ_JBHMDG010000042.1"/>
</dbReference>
<dbReference type="Pfam" id="PF07994">
    <property type="entry name" value="NAD_binding_5"/>
    <property type="match status" value="1"/>
</dbReference>
<evidence type="ECO:0000313" key="3">
    <source>
        <dbReference type="EMBL" id="MFB9315722.1"/>
    </source>
</evidence>
<evidence type="ECO:0000313" key="4">
    <source>
        <dbReference type="Proteomes" id="UP001589750"/>
    </source>
</evidence>
<gene>
    <name evidence="3" type="ORF">ACFFRI_21945</name>
</gene>
<accession>A0ABV5KH43</accession>
<evidence type="ECO:0000256" key="1">
    <source>
        <dbReference type="ARBA" id="ARBA00010813"/>
    </source>
</evidence>
<dbReference type="PANTHER" id="PTHR11510">
    <property type="entry name" value="MYO-INOSITOL-1 PHOSPHATE SYNTHASE"/>
    <property type="match status" value="1"/>
</dbReference>
<comment type="caution">
    <text evidence="3">The sequence shown here is derived from an EMBL/GenBank/DDBJ whole genome shotgun (WGS) entry which is preliminary data.</text>
</comment>
<evidence type="ECO:0000259" key="2">
    <source>
        <dbReference type="Pfam" id="PF01658"/>
    </source>
</evidence>
<protein>
    <submittedName>
        <fullName evidence="3">Inositol-3-phosphate synthase</fullName>
    </submittedName>
</protein>
<dbReference type="SUPFAM" id="SSF55347">
    <property type="entry name" value="Glyceraldehyde-3-phosphate dehydrogenase-like, C-terminal domain"/>
    <property type="match status" value="1"/>
</dbReference>
<dbReference type="InterPro" id="IPR013021">
    <property type="entry name" value="Myo-inos-1-P_Synthase_GAPDH"/>
</dbReference>
<dbReference type="Pfam" id="PF01658">
    <property type="entry name" value="Inos-1-P_synth"/>
    <property type="match status" value="1"/>
</dbReference>
<dbReference type="Proteomes" id="UP001589750">
    <property type="component" value="Unassembled WGS sequence"/>
</dbReference>
<name>A0ABV5KH43_9ACTN</name>
<comment type="similarity">
    <text evidence="1">Belongs to the myo-inositol 1-phosphate synthase family.</text>
</comment>
<dbReference type="SUPFAM" id="SSF51735">
    <property type="entry name" value="NAD(P)-binding Rossmann-fold domains"/>
    <property type="match status" value="1"/>
</dbReference>
<dbReference type="InterPro" id="IPR002587">
    <property type="entry name" value="Myo-inos-1-P_Synthase"/>
</dbReference>
<dbReference type="Gene3D" id="3.30.360.10">
    <property type="entry name" value="Dihydrodipicolinate Reductase, domain 2"/>
    <property type="match status" value="1"/>
</dbReference>
<proteinExistence type="inferred from homology"/>
<feature type="domain" description="Myo-inositol-1-phosphate synthase GAPDH-like" evidence="2">
    <location>
        <begin position="223"/>
        <end position="327"/>
    </location>
</feature>
<dbReference type="Gene3D" id="3.40.50.720">
    <property type="entry name" value="NAD(P)-binding Rossmann-like Domain"/>
    <property type="match status" value="1"/>
</dbReference>
<keyword evidence="4" id="KW-1185">Reference proteome</keyword>
<organism evidence="3 4">
    <name type="scientific">Nocardioides plantarum</name>
    <dbReference type="NCBI Taxonomy" id="29299"/>
    <lineage>
        <taxon>Bacteria</taxon>
        <taxon>Bacillati</taxon>
        <taxon>Actinomycetota</taxon>
        <taxon>Actinomycetes</taxon>
        <taxon>Propionibacteriales</taxon>
        <taxon>Nocardioidaceae</taxon>
        <taxon>Nocardioides</taxon>
    </lineage>
</organism>
<sequence>MTSDQTDTRVEPGSDPGARTGVWFVGARGSVATTAIIGALGIRHGLAPTTGLVTELPELDPAGLPDLGSLVFGGHDVSSRSLAKKADTLVAGAVLPAHLVDAVRAELDEVEAALRPGYASGDESAAAAVDRLAADIRAFREQHDLARVVVIEVASTQAPVADPDQVDSIDDSLPIGAVYALAAFAAGAPFVSFTPSPCLRLPVVLEAAERAGLPYAGSDGKTGETLLKSALAPMFAVRALELRSWASVNLLGGGDGATLADPEAARSKTETKRSGLDAMVGRAVPGPMHIDQVEELGEWKTAWDHVLFDGFLGSRMTMQLTWQGCDSSLAAPLVLDLARLTAVAHAAGRSGALVELGFFFKDPVGSSEHRLAEQWRDLVAWRQGLS</sequence>
<dbReference type="EMBL" id="JBHMDG010000042">
    <property type="protein sequence ID" value="MFB9315722.1"/>
    <property type="molecule type" value="Genomic_DNA"/>
</dbReference>